<evidence type="ECO:0000313" key="4">
    <source>
        <dbReference type="Proteomes" id="UP000231501"/>
    </source>
</evidence>
<proteinExistence type="predicted"/>
<protein>
    <submittedName>
        <fullName evidence="3">Uncharacterized protein</fullName>
    </submittedName>
</protein>
<reference evidence="3 4" key="1">
    <citation type="submission" date="2017-11" db="EMBL/GenBank/DDBJ databases">
        <title>Draft genome sequence of Mitsuaria sp. HWN-4.</title>
        <authorList>
            <person name="Gundlapally S.R."/>
        </authorList>
    </citation>
    <scope>NUCLEOTIDE SEQUENCE [LARGE SCALE GENOMIC DNA]</scope>
    <source>
        <strain evidence="3 4">HWN-4</strain>
    </source>
</reference>
<keyword evidence="4" id="KW-1185">Reference proteome</keyword>
<name>A0A2G9C306_9BURK</name>
<keyword evidence="1" id="KW-0929">Antimicrobial</keyword>
<evidence type="ECO:0000256" key="2">
    <source>
        <dbReference type="ARBA" id="ARBA00022638"/>
    </source>
</evidence>
<comment type="caution">
    <text evidence="3">The sequence shown here is derived from an EMBL/GenBank/DDBJ whole genome shotgun (WGS) entry which is preliminary data.</text>
</comment>
<evidence type="ECO:0000256" key="1">
    <source>
        <dbReference type="ARBA" id="ARBA00022529"/>
    </source>
</evidence>
<dbReference type="Gene3D" id="1.10.530.40">
    <property type="match status" value="1"/>
</dbReference>
<dbReference type="GO" id="GO:0042742">
    <property type="term" value="P:defense response to bacterium"/>
    <property type="evidence" value="ECO:0007669"/>
    <property type="project" value="UniProtKB-KW"/>
</dbReference>
<keyword evidence="2" id="KW-0081">Bacteriolytic enzyme</keyword>
<dbReference type="Proteomes" id="UP000231501">
    <property type="component" value="Unassembled WGS sequence"/>
</dbReference>
<dbReference type="InterPro" id="IPR023346">
    <property type="entry name" value="Lysozyme-like_dom_sf"/>
</dbReference>
<organism evidence="3 4">
    <name type="scientific">Roseateles chitinivorans</name>
    <dbReference type="NCBI Taxonomy" id="2917965"/>
    <lineage>
        <taxon>Bacteria</taxon>
        <taxon>Pseudomonadati</taxon>
        <taxon>Pseudomonadota</taxon>
        <taxon>Betaproteobacteria</taxon>
        <taxon>Burkholderiales</taxon>
        <taxon>Sphaerotilaceae</taxon>
        <taxon>Roseateles</taxon>
    </lineage>
</organism>
<dbReference type="GO" id="GO:0031640">
    <property type="term" value="P:killing of cells of another organism"/>
    <property type="evidence" value="ECO:0007669"/>
    <property type="project" value="UniProtKB-KW"/>
</dbReference>
<gene>
    <name evidence="3" type="ORF">CS062_23050</name>
</gene>
<dbReference type="EMBL" id="PEOG01000097">
    <property type="protein sequence ID" value="PIM50806.1"/>
    <property type="molecule type" value="Genomic_DNA"/>
</dbReference>
<evidence type="ECO:0000313" key="3">
    <source>
        <dbReference type="EMBL" id="PIM50806.1"/>
    </source>
</evidence>
<accession>A0A2G9C306</accession>
<dbReference type="AlphaFoldDB" id="A0A2G9C306"/>
<sequence>MQTWTGTRQKSVGQANLQDIVNWHRGVSTLTQQEGSQLTEVRNALRAGKEIPQVDPALMAKGRSVGFFKDAELAAAQKANREQVMARLRLVPDFGYGKPANNTSPLPLNPNVKVDPKTTSSVALQLAASPVTGKGFEHVGLAGSLIAMREGVSLTAYPDPNPSAGMNIGAGYNLKANAANVNQDLKRAGVPEDRVEDVKAGRASLTPDQAKRLIEVAAPRYETLARRSAEETAPGLWGRMTPQQRAVMVDIAYQVGDPAQFKKAWAALAAGKTQEFSDETRVFYRNKAGEMVEDARARDLRASMLAGIADWDTRINLMGKSLH</sequence>
<dbReference type="GO" id="GO:0003796">
    <property type="term" value="F:lysozyme activity"/>
    <property type="evidence" value="ECO:0007669"/>
    <property type="project" value="InterPro"/>
</dbReference>
<dbReference type="SUPFAM" id="SSF53955">
    <property type="entry name" value="Lysozyme-like"/>
    <property type="match status" value="1"/>
</dbReference>
<dbReference type="InterPro" id="IPR023347">
    <property type="entry name" value="Lysozyme_dom_sf"/>
</dbReference>